<reference evidence="8" key="1">
    <citation type="submission" date="2020-08" db="EMBL/GenBank/DDBJ databases">
        <title>Genome public.</title>
        <authorList>
            <person name="Liu C."/>
            <person name="Sun Q."/>
        </authorList>
    </citation>
    <scope>NUCLEOTIDE SEQUENCE</scope>
    <source>
        <strain evidence="8">NSJ-12</strain>
    </source>
</reference>
<evidence type="ECO:0000256" key="3">
    <source>
        <dbReference type="ARBA" id="ARBA00022989"/>
    </source>
</evidence>
<evidence type="ECO:0000313" key="9">
    <source>
        <dbReference type="Proteomes" id="UP000655830"/>
    </source>
</evidence>
<evidence type="ECO:0000256" key="2">
    <source>
        <dbReference type="ARBA" id="ARBA00022692"/>
    </source>
</evidence>
<sequence length="164" mass="17319">MLISLLDGLTLFSIILLIVGFVLIGIELTAPGISVPGVAGTICLGISVILTADTIEEGVIMTLCILAVLGLMLGIMLWLLAKGKLVKPIILTDEQKKTEGYISSSDLEYLLGKEGIALTDLRPSGVGSFDGVNFDIISEGQYVLKGTEIVICKVEGSKLVVKVK</sequence>
<keyword evidence="3 5" id="KW-1133">Transmembrane helix</keyword>
<dbReference type="RefSeq" id="WP_177671743.1">
    <property type="nucleotide sequence ID" value="NZ_JACRSY010000014.1"/>
</dbReference>
<name>A0A926EK59_9FIRM</name>
<keyword evidence="8" id="KW-0378">Hydrolase</keyword>
<keyword evidence="2 5" id="KW-0812">Transmembrane</keyword>
<comment type="caution">
    <text evidence="8">The sequence shown here is derived from an EMBL/GenBank/DDBJ whole genome shotgun (WGS) entry which is preliminary data.</text>
</comment>
<dbReference type="PANTHER" id="PTHR33507:SF3">
    <property type="entry name" value="INNER MEMBRANE PROTEIN YBBJ"/>
    <property type="match status" value="1"/>
</dbReference>
<gene>
    <name evidence="8" type="ORF">H8718_09965</name>
</gene>
<dbReference type="Gene3D" id="2.40.50.140">
    <property type="entry name" value="Nucleic acid-binding proteins"/>
    <property type="match status" value="1"/>
</dbReference>
<dbReference type="Pfam" id="PF01957">
    <property type="entry name" value="NfeD"/>
    <property type="match status" value="1"/>
</dbReference>
<feature type="domain" description="NfeD integral membrane" evidence="7">
    <location>
        <begin position="7"/>
        <end position="80"/>
    </location>
</feature>
<dbReference type="GO" id="GO:0008233">
    <property type="term" value="F:peptidase activity"/>
    <property type="evidence" value="ECO:0007669"/>
    <property type="project" value="UniProtKB-KW"/>
</dbReference>
<evidence type="ECO:0000256" key="1">
    <source>
        <dbReference type="ARBA" id="ARBA00004141"/>
    </source>
</evidence>
<comment type="subcellular location">
    <subcellularLocation>
        <location evidence="1">Membrane</location>
        <topology evidence="1">Multi-pass membrane protein</topology>
    </subcellularLocation>
</comment>
<feature type="domain" description="NfeD-like C-terminal" evidence="6">
    <location>
        <begin position="108"/>
        <end position="162"/>
    </location>
</feature>
<evidence type="ECO:0000256" key="5">
    <source>
        <dbReference type="SAM" id="Phobius"/>
    </source>
</evidence>
<dbReference type="InterPro" id="IPR002810">
    <property type="entry name" value="NfeD-like_C"/>
</dbReference>
<keyword evidence="4 5" id="KW-0472">Membrane</keyword>
<dbReference type="EMBL" id="JACRSY010000014">
    <property type="protein sequence ID" value="MBC8579852.1"/>
    <property type="molecule type" value="Genomic_DNA"/>
</dbReference>
<dbReference type="Pfam" id="PF24961">
    <property type="entry name" value="NfeD_membrane"/>
    <property type="match status" value="1"/>
</dbReference>
<accession>A0A926EK59</accession>
<evidence type="ECO:0000259" key="7">
    <source>
        <dbReference type="Pfam" id="PF24961"/>
    </source>
</evidence>
<protein>
    <submittedName>
        <fullName evidence="8">Serine protease</fullName>
    </submittedName>
</protein>
<evidence type="ECO:0000259" key="6">
    <source>
        <dbReference type="Pfam" id="PF01957"/>
    </source>
</evidence>
<proteinExistence type="predicted"/>
<dbReference type="AlphaFoldDB" id="A0A926EK59"/>
<organism evidence="8 9">
    <name type="scientific">Zhenhengia yiwuensis</name>
    <dbReference type="NCBI Taxonomy" id="2763666"/>
    <lineage>
        <taxon>Bacteria</taxon>
        <taxon>Bacillati</taxon>
        <taxon>Bacillota</taxon>
        <taxon>Clostridia</taxon>
        <taxon>Lachnospirales</taxon>
        <taxon>Lachnospiraceae</taxon>
        <taxon>Zhenhengia</taxon>
    </lineage>
</organism>
<dbReference type="InterPro" id="IPR012340">
    <property type="entry name" value="NA-bd_OB-fold"/>
</dbReference>
<feature type="transmembrane region" description="Helical" evidence="5">
    <location>
        <begin position="33"/>
        <end position="52"/>
    </location>
</feature>
<evidence type="ECO:0000256" key="4">
    <source>
        <dbReference type="ARBA" id="ARBA00023136"/>
    </source>
</evidence>
<keyword evidence="9" id="KW-1185">Reference proteome</keyword>
<feature type="transmembrane region" description="Helical" evidence="5">
    <location>
        <begin position="58"/>
        <end position="81"/>
    </location>
</feature>
<dbReference type="InterPro" id="IPR056739">
    <property type="entry name" value="NfeD_membrane"/>
</dbReference>
<dbReference type="GO" id="GO:0006508">
    <property type="term" value="P:proteolysis"/>
    <property type="evidence" value="ECO:0007669"/>
    <property type="project" value="UniProtKB-KW"/>
</dbReference>
<evidence type="ECO:0000313" key="8">
    <source>
        <dbReference type="EMBL" id="MBC8579852.1"/>
    </source>
</evidence>
<dbReference type="Proteomes" id="UP000655830">
    <property type="component" value="Unassembled WGS sequence"/>
</dbReference>
<keyword evidence="8" id="KW-0645">Protease</keyword>
<dbReference type="PANTHER" id="PTHR33507">
    <property type="entry name" value="INNER MEMBRANE PROTEIN YBBJ"/>
    <property type="match status" value="1"/>
</dbReference>
<dbReference type="InterPro" id="IPR052165">
    <property type="entry name" value="Membrane_assoc_protease"/>
</dbReference>
<feature type="transmembrane region" description="Helical" evidence="5">
    <location>
        <begin position="6"/>
        <end position="26"/>
    </location>
</feature>
<dbReference type="GO" id="GO:0005886">
    <property type="term" value="C:plasma membrane"/>
    <property type="evidence" value="ECO:0007669"/>
    <property type="project" value="TreeGrafter"/>
</dbReference>